<dbReference type="EMBL" id="RCHS01003461">
    <property type="protein sequence ID" value="RMX41686.1"/>
    <property type="molecule type" value="Genomic_DNA"/>
</dbReference>
<name>A0A3M6TK13_POCDA</name>
<feature type="non-terminal residue" evidence="1">
    <location>
        <position position="94"/>
    </location>
</feature>
<comment type="caution">
    <text evidence="1">The sequence shown here is derived from an EMBL/GenBank/DDBJ whole genome shotgun (WGS) entry which is preliminary data.</text>
</comment>
<accession>A0A3M6TK13</accession>
<feature type="non-terminal residue" evidence="1">
    <location>
        <position position="1"/>
    </location>
</feature>
<evidence type="ECO:0000313" key="2">
    <source>
        <dbReference type="Proteomes" id="UP000275408"/>
    </source>
</evidence>
<evidence type="ECO:0000313" key="1">
    <source>
        <dbReference type="EMBL" id="RMX41686.1"/>
    </source>
</evidence>
<dbReference type="AlphaFoldDB" id="A0A3M6TK13"/>
<gene>
    <name evidence="1" type="ORF">pdam_00015847</name>
</gene>
<keyword evidence="2" id="KW-1185">Reference proteome</keyword>
<dbReference type="Proteomes" id="UP000275408">
    <property type="component" value="Unassembled WGS sequence"/>
</dbReference>
<reference evidence="1 2" key="1">
    <citation type="journal article" date="2018" name="Sci. Rep.">
        <title>Comparative analysis of the Pocillopora damicornis genome highlights role of immune system in coral evolution.</title>
        <authorList>
            <person name="Cunning R."/>
            <person name="Bay R.A."/>
            <person name="Gillette P."/>
            <person name="Baker A.C."/>
            <person name="Traylor-Knowles N."/>
        </authorList>
    </citation>
    <scope>NUCLEOTIDE SEQUENCE [LARGE SCALE GENOMIC DNA]</scope>
    <source>
        <strain evidence="1">RSMAS</strain>
        <tissue evidence="1">Whole animal</tissue>
    </source>
</reference>
<sequence length="94" mass="10246">SDFVTIYSSVFDHEVTPSPEVSSTSLKTLEVTSSSVVATFFRAVDVKTTNSCTSDYEVTLLPGVTATSPDAQELTSSKVELTTLKRREGEIMEY</sequence>
<proteinExistence type="predicted"/>
<organism evidence="1 2">
    <name type="scientific">Pocillopora damicornis</name>
    <name type="common">Cauliflower coral</name>
    <name type="synonym">Millepora damicornis</name>
    <dbReference type="NCBI Taxonomy" id="46731"/>
    <lineage>
        <taxon>Eukaryota</taxon>
        <taxon>Metazoa</taxon>
        <taxon>Cnidaria</taxon>
        <taxon>Anthozoa</taxon>
        <taxon>Hexacorallia</taxon>
        <taxon>Scleractinia</taxon>
        <taxon>Astrocoeniina</taxon>
        <taxon>Pocilloporidae</taxon>
        <taxon>Pocillopora</taxon>
    </lineage>
</organism>
<protein>
    <submittedName>
        <fullName evidence="1">Uncharacterized protein</fullName>
    </submittedName>
</protein>